<reference evidence="2" key="2">
    <citation type="submission" date="2015-08" db="EMBL/GenBank/DDBJ databases">
        <title>Complete DNA Sequence of Pseudomonas syringae pv. actinidiae, the Causal Agent of Kiwifruit Canker Disease.</title>
        <authorList>
            <person name="Rikkerink E.H.A."/>
            <person name="Fineran P.C."/>
        </authorList>
    </citation>
    <scope>NUCLEOTIDE SEQUENCE</scope>
    <source>
        <strain evidence="2">SkMP5</strain>
    </source>
</reference>
<name>A0A0K8QN11_9GAMM</name>
<gene>
    <name evidence="1" type="ORF">MBSD_1193</name>
    <name evidence="2" type="ORF">MBSD_n1594</name>
</gene>
<proteinExistence type="predicted"/>
<dbReference type="HOGENOM" id="CLU_2700687_0_0_6"/>
<keyword evidence="3" id="KW-1185">Reference proteome</keyword>
<protein>
    <submittedName>
        <fullName evidence="2">Uncharacterized protein</fullName>
    </submittedName>
</protein>
<sequence>MQLQVNESGAWRRVVEFDASQREAVLAALPPLARALGGGARWCVLHADGTREWLGTLSEATADFAREAATTGV</sequence>
<dbReference type="EMBL" id="DF952378">
    <property type="protein sequence ID" value="GAN44658.1"/>
    <property type="molecule type" value="Genomic_DNA"/>
</dbReference>
<evidence type="ECO:0000313" key="1">
    <source>
        <dbReference type="EMBL" id="GAN44658.1"/>
    </source>
</evidence>
<organism evidence="2">
    <name type="scientific">Mizugakiibacter sediminis</name>
    <dbReference type="NCBI Taxonomy" id="1475481"/>
    <lineage>
        <taxon>Bacteria</taxon>
        <taxon>Pseudomonadati</taxon>
        <taxon>Pseudomonadota</taxon>
        <taxon>Gammaproteobacteria</taxon>
        <taxon>Lysobacterales</taxon>
        <taxon>Rhodanobacteraceae</taxon>
        <taxon>Mizugakiibacter</taxon>
    </lineage>
</organism>
<dbReference type="Proteomes" id="UP000253740">
    <property type="component" value="Unassembled WGS sequence"/>
</dbReference>
<accession>A0A0K8QN11</accession>
<evidence type="ECO:0000313" key="2">
    <source>
        <dbReference type="EMBL" id="GAP66290.1"/>
    </source>
</evidence>
<dbReference type="EMBL" id="DF970196">
    <property type="protein sequence ID" value="GAP66290.1"/>
    <property type="molecule type" value="Genomic_DNA"/>
</dbReference>
<reference evidence="1" key="1">
    <citation type="submission" date="2015-03" db="EMBL/GenBank/DDBJ databases">
        <title>Draft genome sequence of Mizugakiibacter sediminis skMP5.</title>
        <authorList>
            <person name="Watanabe T."/>
            <person name="Kojima H."/>
            <person name="Fukui M."/>
        </authorList>
    </citation>
    <scope>NUCLEOTIDE SEQUENCE</scope>
    <source>
        <strain evidence="1">SkMP5</strain>
    </source>
</reference>
<dbReference type="STRING" id="1475481.GCA_000953855_01625"/>
<dbReference type="AlphaFoldDB" id="A0A0K8QN11"/>
<evidence type="ECO:0000313" key="3">
    <source>
        <dbReference type="Proteomes" id="UP000253740"/>
    </source>
</evidence>